<feature type="domain" description="Secretion system C-terminal sorting" evidence="4">
    <location>
        <begin position="421"/>
        <end position="488"/>
    </location>
</feature>
<evidence type="ECO:0000256" key="2">
    <source>
        <dbReference type="ARBA" id="ARBA00022729"/>
    </source>
</evidence>
<dbReference type="Gene3D" id="3.80.10.10">
    <property type="entry name" value="Ribonuclease Inhibitor"/>
    <property type="match status" value="1"/>
</dbReference>
<sequence length="490" mass="55464">MQYSEDNKKWNYEIAGFTWNDMVEAINGNPDVVLNKCNNIYYTFTWEISGNLKVLTKLNFISYNIFSKYSGTFDGKYFKNLQVLDLSHLKITSLNVSNNAKLVDLRCADNLITILDVSKNSNLEILWCEVNNIKTLDVSKNRYLSSFDCSFNEIKVLDISKNNQLEEIYCSGNKIRSLNIPKNPRLKYLECYGNELKVLDVSEAFNLVDLNCSDNKLNALDVSKITGIKRIDCAGNLINTLDLSNNYNLEALFCYDNQLTALDLSKNKNFYNLICYNNQLKFSTLKGTFTGLKIKPWIGSQAILKGDTKGFFELIDLSTEYNINGTLTTFKWYDKATNQEVGVFASKGTFYAGPANAGKTLICKMTNTLYPDYINQNFILEYEVKISNSTTQGFSAKTKDFKIPENFILTNSKAEASNLKIFPNPIIDILKINTPLHIETVSVYDYSGNEVKKISPVSSKEINLQGLSSGNYILTIQTSQGVITKKIIKK</sequence>
<reference evidence="5 6" key="1">
    <citation type="submission" date="2018-02" db="EMBL/GenBank/DDBJ databases">
        <title>Genome sequences of Apibacter spp., gut symbionts of Asian honey bees.</title>
        <authorList>
            <person name="Kwong W.K."/>
            <person name="Steele M.I."/>
            <person name="Moran N.A."/>
        </authorList>
    </citation>
    <scope>NUCLEOTIDE SEQUENCE [LARGE SCALE GENOMIC DNA]</scope>
    <source>
        <strain evidence="6">wkB301</strain>
    </source>
</reference>
<evidence type="ECO:0000256" key="1">
    <source>
        <dbReference type="ARBA" id="ARBA00022614"/>
    </source>
</evidence>
<dbReference type="OrthoDB" id="3179827at2"/>
<keyword evidence="1" id="KW-0433">Leucine-rich repeat</keyword>
<evidence type="ECO:0000313" key="6">
    <source>
        <dbReference type="Proteomes" id="UP000238042"/>
    </source>
</evidence>
<dbReference type="InterPro" id="IPR001611">
    <property type="entry name" value="Leu-rich_rpt"/>
</dbReference>
<dbReference type="AlphaFoldDB" id="A0A2S8AFS5"/>
<keyword evidence="2" id="KW-0732">Signal</keyword>
<evidence type="ECO:0000313" key="5">
    <source>
        <dbReference type="EMBL" id="PQL94875.1"/>
    </source>
</evidence>
<dbReference type="Pfam" id="PF18962">
    <property type="entry name" value="Por_Secre_tail"/>
    <property type="match status" value="1"/>
</dbReference>
<comment type="caution">
    <text evidence="5">The sequence shown here is derived from an EMBL/GenBank/DDBJ whole genome shotgun (WGS) entry which is preliminary data.</text>
</comment>
<dbReference type="EMBL" id="PSZM01000003">
    <property type="protein sequence ID" value="PQL94875.1"/>
    <property type="molecule type" value="Genomic_DNA"/>
</dbReference>
<dbReference type="GO" id="GO:0035591">
    <property type="term" value="F:signaling adaptor activity"/>
    <property type="evidence" value="ECO:0007669"/>
    <property type="project" value="TreeGrafter"/>
</dbReference>
<evidence type="ECO:0000256" key="3">
    <source>
        <dbReference type="ARBA" id="ARBA00022737"/>
    </source>
</evidence>
<proteinExistence type="predicted"/>
<dbReference type="InterPro" id="IPR052574">
    <property type="entry name" value="CDIRP"/>
</dbReference>
<name>A0A2S8AFS5_9FLAO</name>
<dbReference type="InterPro" id="IPR026444">
    <property type="entry name" value="Secre_tail"/>
</dbReference>
<dbReference type="PANTHER" id="PTHR47566:SF1">
    <property type="entry name" value="PROTEIN NUD1"/>
    <property type="match status" value="1"/>
</dbReference>
<dbReference type="PANTHER" id="PTHR47566">
    <property type="match status" value="1"/>
</dbReference>
<organism evidence="5 6">
    <name type="scientific">Apibacter adventoris</name>
    <dbReference type="NCBI Taxonomy" id="1679466"/>
    <lineage>
        <taxon>Bacteria</taxon>
        <taxon>Pseudomonadati</taxon>
        <taxon>Bacteroidota</taxon>
        <taxon>Flavobacteriia</taxon>
        <taxon>Flavobacteriales</taxon>
        <taxon>Weeksellaceae</taxon>
        <taxon>Apibacter</taxon>
    </lineage>
</organism>
<dbReference type="Proteomes" id="UP000238042">
    <property type="component" value="Unassembled WGS sequence"/>
</dbReference>
<dbReference type="SUPFAM" id="SSF52058">
    <property type="entry name" value="L domain-like"/>
    <property type="match status" value="1"/>
</dbReference>
<gene>
    <name evidence="5" type="ORF">C4S77_02520</name>
</gene>
<dbReference type="RefSeq" id="WP_105245852.1">
    <property type="nucleotide sequence ID" value="NZ_PSZM01000003.1"/>
</dbReference>
<accession>A0A2S8AFS5</accession>
<dbReference type="InterPro" id="IPR032675">
    <property type="entry name" value="LRR_dom_sf"/>
</dbReference>
<keyword evidence="3" id="KW-0677">Repeat</keyword>
<protein>
    <recommendedName>
        <fullName evidence="4">Secretion system C-terminal sorting domain-containing protein</fullName>
    </recommendedName>
</protein>
<dbReference type="NCBIfam" id="TIGR04183">
    <property type="entry name" value="Por_Secre_tail"/>
    <property type="match status" value="1"/>
</dbReference>
<evidence type="ECO:0000259" key="4">
    <source>
        <dbReference type="Pfam" id="PF18962"/>
    </source>
</evidence>
<keyword evidence="6" id="KW-1185">Reference proteome</keyword>
<dbReference type="PROSITE" id="PS51450">
    <property type="entry name" value="LRR"/>
    <property type="match status" value="1"/>
</dbReference>